<evidence type="ECO:0000256" key="6">
    <source>
        <dbReference type="ARBA" id="ARBA00022670"/>
    </source>
</evidence>
<organism evidence="17 18">
    <name type="scientific">Brachionus plicatilis</name>
    <name type="common">Marine rotifer</name>
    <name type="synonym">Brachionus muelleri</name>
    <dbReference type="NCBI Taxonomy" id="10195"/>
    <lineage>
        <taxon>Eukaryota</taxon>
        <taxon>Metazoa</taxon>
        <taxon>Spiralia</taxon>
        <taxon>Gnathifera</taxon>
        <taxon>Rotifera</taxon>
        <taxon>Eurotatoria</taxon>
        <taxon>Monogononta</taxon>
        <taxon>Pseudotrocha</taxon>
        <taxon>Ploima</taxon>
        <taxon>Brachionidae</taxon>
        <taxon>Brachionus</taxon>
    </lineage>
</organism>
<evidence type="ECO:0000256" key="12">
    <source>
        <dbReference type="ARBA" id="ARBA00023157"/>
    </source>
</evidence>
<keyword evidence="6" id="KW-0645">Protease</keyword>
<keyword evidence="10" id="KW-0862">Zinc</keyword>
<dbReference type="AlphaFoldDB" id="A0A3M7Q9A8"/>
<dbReference type="SUPFAM" id="SSF54897">
    <property type="entry name" value="Protease propeptides/inhibitors"/>
    <property type="match status" value="1"/>
</dbReference>
<evidence type="ECO:0000256" key="15">
    <source>
        <dbReference type="SAM" id="SignalP"/>
    </source>
</evidence>
<dbReference type="PRINTS" id="PR00765">
    <property type="entry name" value="CRBOXYPTASEA"/>
</dbReference>
<dbReference type="FunFam" id="3.40.630.10:FF:000040">
    <property type="entry name" value="zinc carboxypeptidase"/>
    <property type="match status" value="1"/>
</dbReference>
<comment type="function">
    <text evidence="13">Involved in the digestion of the blood meal.</text>
</comment>
<evidence type="ECO:0000259" key="16">
    <source>
        <dbReference type="PROSITE" id="PS52035"/>
    </source>
</evidence>
<keyword evidence="12" id="KW-1015">Disulfide bond</keyword>
<dbReference type="InterPro" id="IPR000834">
    <property type="entry name" value="Peptidase_M14"/>
</dbReference>
<dbReference type="CDD" id="cd03860">
    <property type="entry name" value="M14_CP_A-B_like"/>
    <property type="match status" value="1"/>
</dbReference>
<dbReference type="PROSITE" id="PS52035">
    <property type="entry name" value="PEPTIDASE_M14"/>
    <property type="match status" value="1"/>
</dbReference>
<dbReference type="PROSITE" id="PS00132">
    <property type="entry name" value="CARBOXYPEPT_ZN_1"/>
    <property type="match status" value="1"/>
</dbReference>
<dbReference type="Pfam" id="PF00246">
    <property type="entry name" value="Peptidase_M14"/>
    <property type="match status" value="1"/>
</dbReference>
<evidence type="ECO:0000256" key="8">
    <source>
        <dbReference type="ARBA" id="ARBA00022729"/>
    </source>
</evidence>
<keyword evidence="9" id="KW-0378">Hydrolase</keyword>
<dbReference type="PANTHER" id="PTHR11705:SF91">
    <property type="entry name" value="FI01817P-RELATED"/>
    <property type="match status" value="1"/>
</dbReference>
<feature type="chain" id="PRO_5018123135" evidence="15">
    <location>
        <begin position="22"/>
        <end position="421"/>
    </location>
</feature>
<dbReference type="InterPro" id="IPR057246">
    <property type="entry name" value="CARBOXYPEPT_ZN_1"/>
</dbReference>
<dbReference type="GO" id="GO:0005615">
    <property type="term" value="C:extracellular space"/>
    <property type="evidence" value="ECO:0007669"/>
    <property type="project" value="TreeGrafter"/>
</dbReference>
<comment type="similarity">
    <text evidence="3 14">Belongs to the peptidase M14 family.</text>
</comment>
<evidence type="ECO:0000256" key="5">
    <source>
        <dbReference type="ARBA" id="ARBA00022645"/>
    </source>
</evidence>
<dbReference type="PANTHER" id="PTHR11705">
    <property type="entry name" value="PROTEASE FAMILY M14 CARBOXYPEPTIDASE A,B"/>
    <property type="match status" value="1"/>
</dbReference>
<evidence type="ECO:0000256" key="4">
    <source>
        <dbReference type="ARBA" id="ARBA00022525"/>
    </source>
</evidence>
<proteinExistence type="inferred from homology"/>
<dbReference type="STRING" id="10195.A0A3M7Q9A8"/>
<keyword evidence="4" id="KW-0964">Secreted</keyword>
<dbReference type="Proteomes" id="UP000276133">
    <property type="component" value="Unassembled WGS sequence"/>
</dbReference>
<dbReference type="InterPro" id="IPR036990">
    <property type="entry name" value="M14A-like_propep"/>
</dbReference>
<dbReference type="Gene3D" id="3.40.630.10">
    <property type="entry name" value="Zn peptidases"/>
    <property type="match status" value="1"/>
</dbReference>
<evidence type="ECO:0000256" key="13">
    <source>
        <dbReference type="ARBA" id="ARBA00057299"/>
    </source>
</evidence>
<dbReference type="SMART" id="SM00631">
    <property type="entry name" value="Zn_pept"/>
    <property type="match status" value="1"/>
</dbReference>
<evidence type="ECO:0000313" key="18">
    <source>
        <dbReference type="Proteomes" id="UP000276133"/>
    </source>
</evidence>
<evidence type="ECO:0000256" key="7">
    <source>
        <dbReference type="ARBA" id="ARBA00022723"/>
    </source>
</evidence>
<comment type="caution">
    <text evidence="17">The sequence shown here is derived from an EMBL/GenBank/DDBJ whole genome shotgun (WGS) entry which is preliminary data.</text>
</comment>
<dbReference type="GO" id="GO:0004181">
    <property type="term" value="F:metallocarboxypeptidase activity"/>
    <property type="evidence" value="ECO:0007669"/>
    <property type="project" value="InterPro"/>
</dbReference>
<keyword evidence="5 17" id="KW-0121">Carboxypeptidase</keyword>
<evidence type="ECO:0000256" key="3">
    <source>
        <dbReference type="ARBA" id="ARBA00005988"/>
    </source>
</evidence>
<reference evidence="17 18" key="1">
    <citation type="journal article" date="2018" name="Sci. Rep.">
        <title>Genomic signatures of local adaptation to the degree of environmental predictability in rotifers.</title>
        <authorList>
            <person name="Franch-Gras L."/>
            <person name="Hahn C."/>
            <person name="Garcia-Roger E.M."/>
            <person name="Carmona M.J."/>
            <person name="Serra M."/>
            <person name="Gomez A."/>
        </authorList>
    </citation>
    <scope>NUCLEOTIDE SEQUENCE [LARGE SCALE GENOMIC DNA]</scope>
    <source>
        <strain evidence="17">HYR1</strain>
    </source>
</reference>
<keyword evidence="7" id="KW-0479">Metal-binding</keyword>
<dbReference type="Pfam" id="PF02244">
    <property type="entry name" value="Propep_M14"/>
    <property type="match status" value="1"/>
</dbReference>
<keyword evidence="11" id="KW-0482">Metalloprotease</keyword>
<dbReference type="GO" id="GO:0008270">
    <property type="term" value="F:zinc ion binding"/>
    <property type="evidence" value="ECO:0007669"/>
    <property type="project" value="InterPro"/>
</dbReference>
<protein>
    <submittedName>
        <fullName evidence="17">Carboxypeptidase B-like</fullName>
    </submittedName>
</protein>
<feature type="domain" description="Peptidase M14" evidence="16">
    <location>
        <begin position="120"/>
        <end position="419"/>
    </location>
</feature>
<dbReference type="OrthoDB" id="3626597at2759"/>
<name>A0A3M7Q9A8_BRAPC</name>
<dbReference type="GO" id="GO:0006508">
    <property type="term" value="P:proteolysis"/>
    <property type="evidence" value="ECO:0007669"/>
    <property type="project" value="UniProtKB-KW"/>
</dbReference>
<keyword evidence="8 15" id="KW-0732">Signal</keyword>
<dbReference type="Gene3D" id="3.30.70.340">
    <property type="entry name" value="Metallocarboxypeptidase-like"/>
    <property type="match status" value="1"/>
</dbReference>
<sequence>MIQTKFFICLALGLMASFARAEQFQFKNYRLVNLLPETPVHVQLISEWEENAEFDVWTRIKGTNERVTVLLSPDAFLKYSLLFKLFKIPNSIVEEDIQARIDEQQRSMVLTKSQKSIVGKFARYSEIISYIDNLALQNSDIVSSYVAGTTYENRNLKVAIIKTPASKKKVWIDCGIHAREWMTPSTCIWIINKLVTGYQNFEPEVVQLLNYYEFHIMPLQNPDGYEYSHTTYRLWRKNRRPIRGNCIGVDLNRNYGYKWMTGGSSDQPCSDIYAGPSADSEAETQAVENYINKYKGDWATFLTIHTYGQWWFTSWGYTYDDPPEYDDLKAKAKIATDALKAVNGTVFTYGSSAQILYIASGGSDDWAVGNAGIKYSFCLELRPGQTGIDSNYGFTLPEDRAPMVGEETYAGIVALVKSLMP</sequence>
<evidence type="ECO:0000256" key="9">
    <source>
        <dbReference type="ARBA" id="ARBA00022801"/>
    </source>
</evidence>
<evidence type="ECO:0000313" key="17">
    <source>
        <dbReference type="EMBL" id="RNA07986.1"/>
    </source>
</evidence>
<feature type="signal peptide" evidence="15">
    <location>
        <begin position="1"/>
        <end position="21"/>
    </location>
</feature>
<evidence type="ECO:0000256" key="14">
    <source>
        <dbReference type="PROSITE-ProRule" id="PRU01379"/>
    </source>
</evidence>
<evidence type="ECO:0000256" key="1">
    <source>
        <dbReference type="ARBA" id="ARBA00001947"/>
    </source>
</evidence>
<evidence type="ECO:0000256" key="11">
    <source>
        <dbReference type="ARBA" id="ARBA00023049"/>
    </source>
</evidence>
<evidence type="ECO:0000256" key="2">
    <source>
        <dbReference type="ARBA" id="ARBA00004613"/>
    </source>
</evidence>
<gene>
    <name evidence="17" type="ORF">BpHYR1_038141</name>
</gene>
<evidence type="ECO:0000256" key="10">
    <source>
        <dbReference type="ARBA" id="ARBA00022833"/>
    </source>
</evidence>
<keyword evidence="18" id="KW-1185">Reference proteome</keyword>
<feature type="active site" description="Proton donor/acceptor" evidence="14">
    <location>
        <position position="380"/>
    </location>
</feature>
<accession>A0A3M7Q9A8</accession>
<dbReference type="InterPro" id="IPR003146">
    <property type="entry name" value="M14A_act_pep"/>
</dbReference>
<dbReference type="SUPFAM" id="SSF53187">
    <property type="entry name" value="Zn-dependent exopeptidases"/>
    <property type="match status" value="1"/>
</dbReference>
<comment type="cofactor">
    <cofactor evidence="1">
        <name>Zn(2+)</name>
        <dbReference type="ChEBI" id="CHEBI:29105"/>
    </cofactor>
</comment>
<dbReference type="EMBL" id="REGN01006882">
    <property type="protein sequence ID" value="RNA07986.1"/>
    <property type="molecule type" value="Genomic_DNA"/>
</dbReference>
<comment type="subcellular location">
    <subcellularLocation>
        <location evidence="2">Secreted</location>
    </subcellularLocation>
</comment>